<accession>A0A1Y2J0M0</accession>
<evidence type="ECO:0000256" key="1">
    <source>
        <dbReference type="SAM" id="MobiDB-lite"/>
    </source>
</evidence>
<dbReference type="OrthoDB" id="2750952at2759"/>
<feature type="region of interest" description="Disordered" evidence="1">
    <location>
        <begin position="1"/>
        <end position="42"/>
    </location>
</feature>
<gene>
    <name evidence="2" type="ORF">PYCCODRAFT_783246</name>
</gene>
<name>A0A1Y2J0M0_TRAC3</name>
<evidence type="ECO:0000313" key="3">
    <source>
        <dbReference type="Proteomes" id="UP000193067"/>
    </source>
</evidence>
<feature type="region of interest" description="Disordered" evidence="1">
    <location>
        <begin position="105"/>
        <end position="145"/>
    </location>
</feature>
<evidence type="ECO:0000313" key="2">
    <source>
        <dbReference type="EMBL" id="OSD06960.1"/>
    </source>
</evidence>
<feature type="compositionally biased region" description="Low complexity" evidence="1">
    <location>
        <begin position="16"/>
        <end position="26"/>
    </location>
</feature>
<proteinExistence type="predicted"/>
<reference evidence="2 3" key="1">
    <citation type="journal article" date="2015" name="Biotechnol. Biofuels">
        <title>Enhanced degradation of softwood versus hardwood by the white-rot fungus Pycnoporus coccineus.</title>
        <authorList>
            <person name="Couturier M."/>
            <person name="Navarro D."/>
            <person name="Chevret D."/>
            <person name="Henrissat B."/>
            <person name="Piumi F."/>
            <person name="Ruiz-Duenas F.J."/>
            <person name="Martinez A.T."/>
            <person name="Grigoriev I.V."/>
            <person name="Riley R."/>
            <person name="Lipzen A."/>
            <person name="Berrin J.G."/>
            <person name="Master E.R."/>
            <person name="Rosso M.N."/>
        </authorList>
    </citation>
    <scope>NUCLEOTIDE SEQUENCE [LARGE SCALE GENOMIC DNA]</scope>
    <source>
        <strain evidence="2 3">BRFM310</strain>
    </source>
</reference>
<dbReference type="AlphaFoldDB" id="A0A1Y2J0M0"/>
<protein>
    <submittedName>
        <fullName evidence="2">Uncharacterized protein</fullName>
    </submittedName>
</protein>
<keyword evidence="3" id="KW-1185">Reference proteome</keyword>
<dbReference type="Proteomes" id="UP000193067">
    <property type="component" value="Unassembled WGS sequence"/>
</dbReference>
<dbReference type="EMBL" id="KZ084089">
    <property type="protein sequence ID" value="OSD06960.1"/>
    <property type="molecule type" value="Genomic_DNA"/>
</dbReference>
<organism evidence="2 3">
    <name type="scientific">Trametes coccinea (strain BRFM310)</name>
    <name type="common">Pycnoporus coccineus</name>
    <dbReference type="NCBI Taxonomy" id="1353009"/>
    <lineage>
        <taxon>Eukaryota</taxon>
        <taxon>Fungi</taxon>
        <taxon>Dikarya</taxon>
        <taxon>Basidiomycota</taxon>
        <taxon>Agaricomycotina</taxon>
        <taxon>Agaricomycetes</taxon>
        <taxon>Polyporales</taxon>
        <taxon>Polyporaceae</taxon>
        <taxon>Trametes</taxon>
    </lineage>
</organism>
<sequence length="345" mass="37618">MRHLGDRKSLPPTTPQPQNTNTSSPSVQTPRRDPNPVVADPGSLVGFYDLISTSLSWGNDPCVSSLHKLSAEQREEMKRAHPALYEFLCGYEAALTIWSAPQQPIAAAPRPESRATTPTPARSGPRSALGDADFEGGQSAGPLWPETTIRGEQARCVPQTAPSNLRGGSGVAPESRYSGLRVLLQRRMPTDPHPRETMQTTDVIITSSPAQPKGPLKYFHRTGAVAYTLVPFTLEDGIVELRPTIGCPIVWDSPLVGLPPPALCFTAQMDASPVVPAPFACLTWMNPREPDASHYRVLMIFKKRQDDYFYVPPTEEERHSLGIGLTGPEVKALCLARAQRTNAPQ</sequence>